<dbReference type="AlphaFoldDB" id="A0A8J6PN66"/>
<gene>
    <name evidence="1" type="ORF">ICI42_17720</name>
</gene>
<comment type="caution">
    <text evidence="1">The sequence shown here is derived from an EMBL/GenBank/DDBJ whole genome shotgun (WGS) entry which is preliminary data.</text>
</comment>
<dbReference type="Proteomes" id="UP000643405">
    <property type="component" value="Unassembled WGS sequence"/>
</dbReference>
<accession>A0A8J6PN66</accession>
<name>A0A8J6PN66_9HYPH</name>
<dbReference type="RefSeq" id="WP_188165942.1">
    <property type="nucleotide sequence ID" value="NZ_JACVVX010000006.1"/>
</dbReference>
<evidence type="ECO:0000313" key="1">
    <source>
        <dbReference type="EMBL" id="MBD0416496.1"/>
    </source>
</evidence>
<sequence>MPQEKDLDRYFDTILMFRGHGQVLEGGLVTGLRDMARGEEMDPFVSAGGEQHLTLSLANGELVLNTTAFNISTGGIALRPEIISGIGGLTAGVVHKYVETGSTKDIISLTKNGDSVPLLAAQIQNGGQHRATMRRGDGESNVTSITGSTGQDAWHAGIFGFSYTQNFAQSKVLNSVSPIATSALLTGTTIPTWSAEDGFHLTLFNRLLTNVLGELLPSQTNRFPAEVAYLELRAYDWILGDVSSDWYKARYNHLMAERQAVGGGTFTPMA</sequence>
<dbReference type="EMBL" id="JACVVX010000006">
    <property type="protein sequence ID" value="MBD0416496.1"/>
    <property type="molecule type" value="Genomic_DNA"/>
</dbReference>
<keyword evidence="2" id="KW-1185">Reference proteome</keyword>
<evidence type="ECO:0000313" key="2">
    <source>
        <dbReference type="Proteomes" id="UP000643405"/>
    </source>
</evidence>
<protein>
    <submittedName>
        <fullName evidence="1">Uncharacterized protein</fullName>
    </submittedName>
</protein>
<organism evidence="1 2">
    <name type="scientific">Oryzicola mucosus</name>
    <dbReference type="NCBI Taxonomy" id="2767425"/>
    <lineage>
        <taxon>Bacteria</taxon>
        <taxon>Pseudomonadati</taxon>
        <taxon>Pseudomonadota</taxon>
        <taxon>Alphaproteobacteria</taxon>
        <taxon>Hyphomicrobiales</taxon>
        <taxon>Phyllobacteriaceae</taxon>
        <taxon>Oryzicola</taxon>
    </lineage>
</organism>
<reference evidence="1" key="1">
    <citation type="submission" date="2020-09" db="EMBL/GenBank/DDBJ databases">
        <title>Genome seq and assembly of Tianweitania sp.</title>
        <authorList>
            <person name="Chhetri G."/>
        </authorList>
    </citation>
    <scope>NUCLEOTIDE SEQUENCE</scope>
    <source>
        <strain evidence="1">Rool2</strain>
    </source>
</reference>
<proteinExistence type="predicted"/>